<dbReference type="RefSeq" id="WP_255035886.1">
    <property type="nucleotide sequence ID" value="NZ_RJUF01000006.1"/>
</dbReference>
<keyword evidence="4" id="KW-1185">Reference proteome</keyword>
<dbReference type="Pfam" id="PF05569">
    <property type="entry name" value="Peptidase_M56"/>
    <property type="match status" value="1"/>
</dbReference>
<name>A0AAE3KW16_9BACT</name>
<accession>A0AAE3KW16</accession>
<keyword evidence="1" id="KW-0812">Transmembrane</keyword>
<feature type="transmembrane region" description="Helical" evidence="1">
    <location>
        <begin position="276"/>
        <end position="293"/>
    </location>
</feature>
<feature type="transmembrane region" description="Helical" evidence="1">
    <location>
        <begin position="105"/>
        <end position="126"/>
    </location>
</feature>
<feature type="domain" description="Peptidase M56" evidence="2">
    <location>
        <begin position="165"/>
        <end position="265"/>
    </location>
</feature>
<evidence type="ECO:0000259" key="2">
    <source>
        <dbReference type="Pfam" id="PF05569"/>
    </source>
</evidence>
<evidence type="ECO:0000313" key="3">
    <source>
        <dbReference type="EMBL" id="MCP9762130.1"/>
    </source>
</evidence>
<protein>
    <recommendedName>
        <fullName evidence="2">Peptidase M56 domain-containing protein</fullName>
    </recommendedName>
</protein>
<feature type="transmembrane region" description="Helical" evidence="1">
    <location>
        <begin position="33"/>
        <end position="49"/>
    </location>
</feature>
<comment type="caution">
    <text evidence="3">The sequence shown here is derived from an EMBL/GenBank/DDBJ whole genome shotgun (WGS) entry which is preliminary data.</text>
</comment>
<feature type="transmembrane region" description="Helical" evidence="1">
    <location>
        <begin position="6"/>
        <end position="21"/>
    </location>
</feature>
<dbReference type="Proteomes" id="UP001204144">
    <property type="component" value="Unassembled WGS sequence"/>
</dbReference>
<organism evidence="3 4">
    <name type="scientific">Lacihabitans soyangensis</name>
    <dbReference type="NCBI Taxonomy" id="869394"/>
    <lineage>
        <taxon>Bacteria</taxon>
        <taxon>Pseudomonadati</taxon>
        <taxon>Bacteroidota</taxon>
        <taxon>Cytophagia</taxon>
        <taxon>Cytophagales</taxon>
        <taxon>Leadbetterellaceae</taxon>
        <taxon>Lacihabitans</taxon>
    </lineage>
</organism>
<reference evidence="3 4" key="1">
    <citation type="submission" date="2018-11" db="EMBL/GenBank/DDBJ databases">
        <title>Novel bacteria species description.</title>
        <authorList>
            <person name="Han J.-H."/>
        </authorList>
    </citation>
    <scope>NUCLEOTIDE SEQUENCE [LARGE SCALE GENOMIC DNA]</scope>
    <source>
        <strain evidence="3 4">KCTC23259</strain>
    </source>
</reference>
<keyword evidence="1" id="KW-0472">Membrane</keyword>
<proteinExistence type="predicted"/>
<evidence type="ECO:0000256" key="1">
    <source>
        <dbReference type="SAM" id="Phobius"/>
    </source>
</evidence>
<sequence length="805" mass="92853">MEYLLKSSACLISFYGLYFFIFRKFTFHTANRFYLIFSLVLSILLPFLTNTKTEIEYLNTSVISTPSLIEYPQPIFQSTSRNSVISTDTDDSLWSKIEIIDILEIVYLLGLIISILLFFKNILFVINTLKGERYDIVHQNIKIYRTGGFLQNSSFFNNIFINNKLLNPQEESLIITHESLHFKKLHSLDLLFVGIAKCFFWFNPVIHFFQKSLKEIHEYEVDDLMVKEIDGKEYALLLLKLGVSENHTVLNQMSKKPLSKRIEFLFSGNTSQSKKYAYLAALPLLVFSLFAFTNEEVVKVYKEINGRKKITKIEVKSYPLIIKKERNYATWGFTKALKMAPSNLTLNNLTTVNFNGYRYEVNPISLTESTIAAVNAEIQKRNLALVISEKELDINGNYKKLKLAIKHLKTGQITSAEYFDMQKCRDQGRNGAFFIMEAYDRNFEKSQISYFFGSSSLLINKSNLPKKQHNSFNINSESSIISHSSDSISYTVYPDKLTRKAAEEAKEYFSKNGFNFELLDYSENPSGGLDKVKILFGKQTKSFDLSQMRHWVKQKGEADTKLSRLDECLVFEGNLNTKETKISINNAWFKGVLMSNKYDIVTGSIEIQEINQKKEIRTVYETNFLGENPLVIINGEEFPAEILTRLNTKAFGWSLIYLPNNEKAITKYGEKAKDGYFEMRSINDYVFTNEKELSIAREIVKKHLNANKKRVLRINYKDAEGKEFEKIIIHKEDKTSTHLSLNVPKNSKILFMIDKNIVSENDIENTELKIIGGVCTEKIGEADITRFGAVLKDYDGYFNLTTTRF</sequence>
<dbReference type="InterPro" id="IPR008756">
    <property type="entry name" value="Peptidase_M56"/>
</dbReference>
<keyword evidence="1" id="KW-1133">Transmembrane helix</keyword>
<gene>
    <name evidence="3" type="ORF">EGI31_04125</name>
</gene>
<dbReference type="EMBL" id="RJUF01000006">
    <property type="protein sequence ID" value="MCP9762130.1"/>
    <property type="molecule type" value="Genomic_DNA"/>
</dbReference>
<evidence type="ECO:0000313" key="4">
    <source>
        <dbReference type="Proteomes" id="UP001204144"/>
    </source>
</evidence>
<dbReference type="AlphaFoldDB" id="A0AAE3KW16"/>